<name>K0SC62_THAOC</name>
<dbReference type="Proteomes" id="UP000266841">
    <property type="component" value="Unassembled WGS sequence"/>
</dbReference>
<feature type="repeat" description="RCC1" evidence="2">
    <location>
        <begin position="200"/>
        <end position="256"/>
    </location>
</feature>
<feature type="non-terminal residue" evidence="3">
    <location>
        <position position="1"/>
    </location>
</feature>
<dbReference type="Gene3D" id="2.130.10.30">
    <property type="entry name" value="Regulator of chromosome condensation 1/beta-lactamase-inhibitor protein II"/>
    <property type="match status" value="2"/>
</dbReference>
<dbReference type="eggNOG" id="KOG1426">
    <property type="taxonomic scope" value="Eukaryota"/>
</dbReference>
<dbReference type="PANTHER" id="PTHR22870:SF408">
    <property type="entry name" value="OS09G0560450 PROTEIN"/>
    <property type="match status" value="1"/>
</dbReference>
<dbReference type="InterPro" id="IPR051210">
    <property type="entry name" value="Ub_ligase/GEF_domain"/>
</dbReference>
<protein>
    <submittedName>
        <fullName evidence="3">Uncharacterized protein</fullName>
    </submittedName>
</protein>
<dbReference type="AlphaFoldDB" id="K0SC62"/>
<dbReference type="PANTHER" id="PTHR22870">
    <property type="entry name" value="REGULATOR OF CHROMOSOME CONDENSATION"/>
    <property type="match status" value="1"/>
</dbReference>
<accession>K0SC62</accession>
<keyword evidence="4" id="KW-1185">Reference proteome</keyword>
<comment type="caution">
    <text evidence="3">The sequence shown here is derived from an EMBL/GenBank/DDBJ whole genome shotgun (WGS) entry which is preliminary data.</text>
</comment>
<evidence type="ECO:0000313" key="3">
    <source>
        <dbReference type="EMBL" id="EJK62945.1"/>
    </source>
</evidence>
<dbReference type="PROSITE" id="PS50012">
    <property type="entry name" value="RCC1_3"/>
    <property type="match status" value="5"/>
</dbReference>
<feature type="repeat" description="RCC1" evidence="2">
    <location>
        <begin position="257"/>
        <end position="310"/>
    </location>
</feature>
<sequence>SAVGASRVYHLCSRIMRRQDADGKTSPCGSSCLVSGLQLCASRREAEEVVLPRSLSSGGGAGTGRLVTKRMRENGRKGGTCADEYPGYARFVEEATIGHSAMQCSRSGTFPSHVQGRFVSCSPEHTLLRVGGGATSGPGGSGCAAWGVGARGQLGNGKREDEAEPKLMLGSIGWGVRIVQVAAGGGLVRVAHSLLLTSTGRVLSFGTAQYGALGHGYDQGKTLSDVLRPKYIEALRGEKVVCVAAGELHSGAVTEDGDVYTWGEGFCGQLGLGDRRPHLLPEQVTRGGLEDECVANISMGCRHTLVATDDGEVFSWGLGRFGVLGRSYTDFTYNNDIGMVNPDGDDGQVQGVAAQAPEMQPQEMDAVVQAAAEDGVPFDALISSLDALNLTLDDPSTQCIPGRVDALEGIRAVGVSAGHRHSMVLDEHGGLYTFGSGAGGALGHGDLFGQEFPVRVSAFEKDAVEIHQMSAGVDVSMAVDTRGNVYSWGKRADGRIGLGIIEENVKVPRKVDVGDPLFRAVDVECGYVHSVIVGLCGSVFQCGGVGTDGKEDGLQDLERAYGVDGGKIGAPVKMTGLNIWHRIVEPKEKVGPRQKWKKYGKYELKGRSAMMKEGTGSVA</sequence>
<dbReference type="OMA" id="IGWGVRI"/>
<reference evidence="3 4" key="1">
    <citation type="journal article" date="2012" name="Genome Biol.">
        <title>Genome and low-iron response of an oceanic diatom adapted to chronic iron limitation.</title>
        <authorList>
            <person name="Lommer M."/>
            <person name="Specht M."/>
            <person name="Roy A.S."/>
            <person name="Kraemer L."/>
            <person name="Andreson R."/>
            <person name="Gutowska M.A."/>
            <person name="Wolf J."/>
            <person name="Bergner S.V."/>
            <person name="Schilhabel M.B."/>
            <person name="Klostermeier U.C."/>
            <person name="Beiko R.G."/>
            <person name="Rosenstiel P."/>
            <person name="Hippler M."/>
            <person name="Laroche J."/>
        </authorList>
    </citation>
    <scope>NUCLEOTIDE SEQUENCE [LARGE SCALE GENOMIC DNA]</scope>
    <source>
        <strain evidence="3 4">CCMP1005</strain>
    </source>
</reference>
<feature type="repeat" description="RCC1" evidence="2">
    <location>
        <begin position="429"/>
        <end position="482"/>
    </location>
</feature>
<organism evidence="3 4">
    <name type="scientific">Thalassiosira oceanica</name>
    <name type="common">Marine diatom</name>
    <dbReference type="NCBI Taxonomy" id="159749"/>
    <lineage>
        <taxon>Eukaryota</taxon>
        <taxon>Sar</taxon>
        <taxon>Stramenopiles</taxon>
        <taxon>Ochrophyta</taxon>
        <taxon>Bacillariophyta</taxon>
        <taxon>Coscinodiscophyceae</taxon>
        <taxon>Thalassiosirophycidae</taxon>
        <taxon>Thalassiosirales</taxon>
        <taxon>Thalassiosiraceae</taxon>
        <taxon>Thalassiosira</taxon>
    </lineage>
</organism>
<evidence type="ECO:0000256" key="2">
    <source>
        <dbReference type="PROSITE-ProRule" id="PRU00235"/>
    </source>
</evidence>
<dbReference type="InterPro" id="IPR009091">
    <property type="entry name" value="RCC1/BLIP-II"/>
</dbReference>
<evidence type="ECO:0000256" key="1">
    <source>
        <dbReference type="ARBA" id="ARBA00022737"/>
    </source>
</evidence>
<dbReference type="SUPFAM" id="SSF50985">
    <property type="entry name" value="RCC1/BLIP-II"/>
    <property type="match status" value="1"/>
</dbReference>
<proteinExistence type="predicted"/>
<gene>
    <name evidence="3" type="ORF">THAOC_16425</name>
</gene>
<dbReference type="EMBL" id="AGNL01018527">
    <property type="protein sequence ID" value="EJK62945.1"/>
    <property type="molecule type" value="Genomic_DNA"/>
</dbReference>
<keyword evidence="1" id="KW-0677">Repeat</keyword>
<feature type="repeat" description="RCC1" evidence="2">
    <location>
        <begin position="483"/>
        <end position="536"/>
    </location>
</feature>
<feature type="repeat" description="RCC1" evidence="2">
    <location>
        <begin position="141"/>
        <end position="194"/>
    </location>
</feature>
<dbReference type="PRINTS" id="PR00633">
    <property type="entry name" value="RCCNDNSATION"/>
</dbReference>
<dbReference type="InterPro" id="IPR000408">
    <property type="entry name" value="Reg_chr_condens"/>
</dbReference>
<dbReference type="Pfam" id="PF00415">
    <property type="entry name" value="RCC1"/>
    <property type="match status" value="5"/>
</dbReference>
<dbReference type="PROSITE" id="PS00626">
    <property type="entry name" value="RCC1_2"/>
    <property type="match status" value="1"/>
</dbReference>
<dbReference type="OrthoDB" id="10256179at2759"/>
<evidence type="ECO:0000313" key="4">
    <source>
        <dbReference type="Proteomes" id="UP000266841"/>
    </source>
</evidence>